<evidence type="ECO:0000313" key="2">
    <source>
        <dbReference type="Proteomes" id="UP000029227"/>
    </source>
</evidence>
<protein>
    <submittedName>
        <fullName evidence="1">GGDEF domain</fullName>
    </submittedName>
</protein>
<proteinExistence type="predicted"/>
<evidence type="ECO:0000313" key="1">
    <source>
        <dbReference type="EMBL" id="GAL08618.1"/>
    </source>
</evidence>
<dbReference type="Proteomes" id="UP000029227">
    <property type="component" value="Unassembled WGS sequence"/>
</dbReference>
<accession>A0A090R294</accession>
<dbReference type="Gene3D" id="1.25.40.10">
    <property type="entry name" value="Tetratricopeptide repeat domain"/>
    <property type="match status" value="1"/>
</dbReference>
<name>A0A090R294_9GAMM</name>
<dbReference type="SUPFAM" id="SSF48452">
    <property type="entry name" value="TPR-like"/>
    <property type="match status" value="1"/>
</dbReference>
<organism evidence="1 2">
    <name type="scientific">Photobacterium aphoticum</name>
    <dbReference type="NCBI Taxonomy" id="754436"/>
    <lineage>
        <taxon>Bacteria</taxon>
        <taxon>Pseudomonadati</taxon>
        <taxon>Pseudomonadota</taxon>
        <taxon>Gammaproteobacteria</taxon>
        <taxon>Vibrionales</taxon>
        <taxon>Vibrionaceae</taxon>
        <taxon>Photobacterium</taxon>
    </lineage>
</organism>
<gene>
    <name evidence="1" type="ORF">JCM19237_105</name>
</gene>
<dbReference type="InterPro" id="IPR011990">
    <property type="entry name" value="TPR-like_helical_dom_sf"/>
</dbReference>
<reference evidence="1 2" key="1">
    <citation type="journal article" date="2014" name="Genome Announc.">
        <title>Draft Genome Sequences of Two Vibrionaceae Species, Vibrio ponticus C121 and Photobacterium aphoticum C119, Isolated as Coral Reef Microbiota.</title>
        <authorList>
            <person name="Al-saari N."/>
            <person name="Meirelles P.M."/>
            <person name="Mino S."/>
            <person name="Suda W."/>
            <person name="Oshima K."/>
            <person name="Hattori M."/>
            <person name="Ohkuma M."/>
            <person name="Thompson F.L."/>
            <person name="Gomez-Gil B."/>
            <person name="Sawabe T."/>
            <person name="Sawabe T."/>
        </authorList>
    </citation>
    <scope>NUCLEOTIDE SEQUENCE [LARGE SCALE GENOMIC DNA]</scope>
    <source>
        <strain evidence="1 2">JCM 19237</strain>
    </source>
</reference>
<dbReference type="EMBL" id="BBMN01000029">
    <property type="protein sequence ID" value="GAL08618.1"/>
    <property type="molecule type" value="Genomic_DNA"/>
</dbReference>
<sequence length="219" mass="25641">MAVLTNLSRKLDHDWIQEHLAQAALHTDHIKWLPVLLSAEQAIHRWYARENAQALMELESLMTTVIRDQYEFLLPKLLYWSGYMALSNNEVLQAQKYLLKSTYYAEQYNNVFYQSKIYHGLSLTYILMDEWEQALVAIQKARTLGELWPNVDDNTLQLYWYNESTILSKMQRKQEAKAAYLKAHTHYLLDNQSLRFRILDIRGAANIAMLDGDDVLAIA</sequence>
<dbReference type="AlphaFoldDB" id="A0A090R294"/>
<comment type="caution">
    <text evidence="1">The sequence shown here is derived from an EMBL/GenBank/DDBJ whole genome shotgun (WGS) entry which is preliminary data.</text>
</comment>